<dbReference type="InterPro" id="IPR045625">
    <property type="entry name" value="DUF6427"/>
</dbReference>
<dbReference type="RefSeq" id="WP_106462387.1">
    <property type="nucleotide sequence ID" value="NZ_PXOQ01000007.1"/>
</dbReference>
<comment type="caution">
    <text evidence="2">The sequence shown here is derived from an EMBL/GenBank/DDBJ whole genome shotgun (WGS) entry which is preliminary data.</text>
</comment>
<feature type="transmembrane region" description="Helical" evidence="1">
    <location>
        <begin position="75"/>
        <end position="106"/>
    </location>
</feature>
<feature type="transmembrane region" description="Helical" evidence="1">
    <location>
        <begin position="12"/>
        <end position="33"/>
    </location>
</feature>
<keyword evidence="1" id="KW-0472">Membrane</keyword>
<dbReference type="OrthoDB" id="1439867at2"/>
<sequence length="306" mass="35717">MITTIFSKSRPINYIIIFFILVFAFLIAVFNYYTQSLNLYNIGHLVFNFIVVLVTVFTLNFIVTKNALSKDNTFAVFIFSLFVLLLPQVFFSTKLLLSNLFVLFSVRRLVSLSSQKNTIKKLLDSGILIALASICYIWSVWFLILPLIAIYLHSERRLNYWLLPIIGFLSVAIIVYAIYLLYPTWFSINLSMEGLGLDFSIYNNTQIIIALTLIFGLSVWFSFYYVSSIKKRKRVKWPAYKLVFIYLCVAVIVFFFKAEKVISEFIILSMPFAIISANYFQKNSDKWFKNILLVLWIILSLYLIFI</sequence>
<keyword evidence="1" id="KW-1133">Transmembrane helix</keyword>
<dbReference type="EMBL" id="PXOQ01000007">
    <property type="protein sequence ID" value="PSG90247.1"/>
    <property type="molecule type" value="Genomic_DNA"/>
</dbReference>
<feature type="transmembrane region" description="Helical" evidence="1">
    <location>
        <begin position="262"/>
        <end position="280"/>
    </location>
</feature>
<dbReference type="AlphaFoldDB" id="A0A2T1NCV8"/>
<accession>A0A2T1NCV8</accession>
<keyword evidence="3" id="KW-1185">Reference proteome</keyword>
<evidence type="ECO:0000313" key="2">
    <source>
        <dbReference type="EMBL" id="PSG90247.1"/>
    </source>
</evidence>
<protein>
    <recommendedName>
        <fullName evidence="4">Beta-carotene 15,15'-monooxygenase</fullName>
    </recommendedName>
</protein>
<feature type="transmembrane region" description="Helical" evidence="1">
    <location>
        <begin position="238"/>
        <end position="256"/>
    </location>
</feature>
<gene>
    <name evidence="2" type="ORF">C7H52_02915</name>
</gene>
<organism evidence="2 3">
    <name type="scientific">Aurantibacter aestuarii</name>
    <dbReference type="NCBI Taxonomy" id="1266046"/>
    <lineage>
        <taxon>Bacteria</taxon>
        <taxon>Pseudomonadati</taxon>
        <taxon>Bacteroidota</taxon>
        <taxon>Flavobacteriia</taxon>
        <taxon>Flavobacteriales</taxon>
        <taxon>Flavobacteriaceae</taxon>
        <taxon>Aurantibacter</taxon>
    </lineage>
</organism>
<feature type="transmembrane region" description="Helical" evidence="1">
    <location>
        <begin position="287"/>
        <end position="305"/>
    </location>
</feature>
<keyword evidence="1" id="KW-0812">Transmembrane</keyword>
<proteinExistence type="predicted"/>
<feature type="transmembrane region" description="Helical" evidence="1">
    <location>
        <begin position="207"/>
        <end position="226"/>
    </location>
</feature>
<feature type="transmembrane region" description="Helical" evidence="1">
    <location>
        <begin position="160"/>
        <end position="182"/>
    </location>
</feature>
<name>A0A2T1NCV8_9FLAO</name>
<evidence type="ECO:0000256" key="1">
    <source>
        <dbReference type="SAM" id="Phobius"/>
    </source>
</evidence>
<feature type="transmembrane region" description="Helical" evidence="1">
    <location>
        <begin position="126"/>
        <end position="148"/>
    </location>
</feature>
<reference evidence="2 3" key="1">
    <citation type="submission" date="2018-03" db="EMBL/GenBank/DDBJ databases">
        <title>Mesoflavibacter sp. HG37 and Mesoflavibacter sp. HG96 sp.nov., two marine bacteria isolated from seawater of Western Pacific Ocean.</title>
        <authorList>
            <person name="Cheng H."/>
            <person name="Wu Y.-H."/>
            <person name="Guo L.-L."/>
            <person name="Xu X.-W."/>
        </authorList>
    </citation>
    <scope>NUCLEOTIDE SEQUENCE [LARGE SCALE GENOMIC DNA]</scope>
    <source>
        <strain evidence="2 3">KCTC 32269</strain>
    </source>
</reference>
<dbReference type="Proteomes" id="UP000238426">
    <property type="component" value="Unassembled WGS sequence"/>
</dbReference>
<dbReference type="Pfam" id="PF19992">
    <property type="entry name" value="DUF6427"/>
    <property type="match status" value="1"/>
</dbReference>
<feature type="transmembrane region" description="Helical" evidence="1">
    <location>
        <begin position="45"/>
        <end position="63"/>
    </location>
</feature>
<evidence type="ECO:0008006" key="4">
    <source>
        <dbReference type="Google" id="ProtNLM"/>
    </source>
</evidence>
<evidence type="ECO:0000313" key="3">
    <source>
        <dbReference type="Proteomes" id="UP000238426"/>
    </source>
</evidence>